<feature type="transmembrane region" description="Helical" evidence="1">
    <location>
        <begin position="485"/>
        <end position="506"/>
    </location>
</feature>
<sequence>MSFNTIIINNIKRNLRKYSVFILSGVVSVIVYYFFSLILNNIELIQDSFTIGFVDSLNFIQFLLIMGIFFLTDYSINIFLGSRIEEFKIFYKLGISQNKMKKIIFIESLFLGIIITIFGIIIAFVFSKFMMMGIGRTLNKKINTIGNFKAIKDTTKVFFIIFIICGITKGRYIKKINKIYKARKPSLFLSIVSIIMLICLFIISQKINYFKSTGGISLFFILGFLYTLLSLTEMFPYVLTRISKIKLIYMDKINMIFISNVREKTLQNRNILFIMTMFLSISIFIFGILYVQKDLIDKKKDILYPIDIAYVVKERDYNNIIDNKLKENSINFQKVKITFYDVESAKYSVISESEYNKIANKLSYPIYNIKQGKAVILSNIDMSEEDIKKYYFNEVININGNKVKIDKIGEKSIFQSKTMGNIIIVKDSSLIALPKDKKINYYMYNIQSIKKSIKELEGIKKSLSGEKIYIKQLELMKERGTAYGFFYLCSSVALVFFLMGVSFLYYKFYDDIKKEKDKYDILINLGISKKTVNSIINKEMLVMFFVPFLISSLNLFFIFKLNRLIYNYKGDVSEIHVFIIYLFIYTVYFMFWKRKIIEEVNKCGINSVLNNI</sequence>
<dbReference type="AlphaFoldDB" id="A0A6B4H410"/>
<gene>
    <name evidence="2" type="ORF">FCV25_04265</name>
</gene>
<feature type="transmembrane region" description="Helical" evidence="1">
    <location>
        <begin position="103"/>
        <end position="126"/>
    </location>
</feature>
<feature type="transmembrane region" description="Helical" evidence="1">
    <location>
        <begin position="216"/>
        <end position="239"/>
    </location>
</feature>
<dbReference type="EMBL" id="SWND01000002">
    <property type="protein sequence ID" value="NFF00995.1"/>
    <property type="molecule type" value="Genomic_DNA"/>
</dbReference>
<comment type="caution">
    <text evidence="2">The sequence shown here is derived from an EMBL/GenBank/DDBJ whole genome shotgun (WGS) entry which is preliminary data.</text>
</comment>
<evidence type="ECO:0000313" key="2">
    <source>
        <dbReference type="EMBL" id="NFF00995.1"/>
    </source>
</evidence>
<evidence type="ECO:0000313" key="3">
    <source>
        <dbReference type="Proteomes" id="UP000472521"/>
    </source>
</evidence>
<comment type="subcellular location">
    <subcellularLocation>
        <location evidence="1">Cell membrane</location>
        <topology evidence="1">Multi-pass membrane protein</topology>
    </subcellularLocation>
</comment>
<organism evidence="2 3">
    <name type="scientific">Clostridium botulinum</name>
    <dbReference type="NCBI Taxonomy" id="1491"/>
    <lineage>
        <taxon>Bacteria</taxon>
        <taxon>Bacillati</taxon>
        <taxon>Bacillota</taxon>
        <taxon>Clostridia</taxon>
        <taxon>Eubacteriales</taxon>
        <taxon>Clostridiaceae</taxon>
        <taxon>Clostridium</taxon>
    </lineage>
</organism>
<protein>
    <submittedName>
        <fullName evidence="2">ABC transporter permease</fullName>
    </submittedName>
</protein>
<dbReference type="InterPro" id="IPR052536">
    <property type="entry name" value="ABC-4_Integral_Memb_Prot"/>
</dbReference>
<keyword evidence="1" id="KW-0813">Transport</keyword>
<dbReference type="PANTHER" id="PTHR46795:SF2">
    <property type="entry name" value="ABC TRANSPORTER, PERMEASE PROTEIN"/>
    <property type="match status" value="1"/>
</dbReference>
<keyword evidence="1" id="KW-1133">Transmembrane helix</keyword>
<feature type="transmembrane region" description="Helical" evidence="1">
    <location>
        <begin position="157"/>
        <end position="173"/>
    </location>
</feature>
<keyword evidence="1" id="KW-0812">Transmembrane</keyword>
<feature type="transmembrane region" description="Helical" evidence="1">
    <location>
        <begin position="540"/>
        <end position="559"/>
    </location>
</feature>
<dbReference type="InterPro" id="IPR027022">
    <property type="entry name" value="ABC_permease_BceB-typ"/>
</dbReference>
<dbReference type="PANTHER" id="PTHR46795">
    <property type="entry name" value="ABC TRANSPORTER PERMEASE-RELATED-RELATED"/>
    <property type="match status" value="1"/>
</dbReference>
<feature type="transmembrane region" description="Helical" evidence="1">
    <location>
        <begin position="59"/>
        <end position="82"/>
    </location>
</feature>
<feature type="transmembrane region" description="Helical" evidence="1">
    <location>
        <begin position="20"/>
        <end position="39"/>
    </location>
</feature>
<reference evidence="2 3" key="1">
    <citation type="submission" date="2019-04" db="EMBL/GenBank/DDBJ databases">
        <title>Genome sequencing of Clostridium botulinum Groups I-IV and Clostridium butyricum.</title>
        <authorList>
            <person name="Brunt J."/>
            <person name="Van Vliet A.H.M."/>
            <person name="Stringer S.C."/>
            <person name="Carter A.T."/>
            <person name="Peck M.W."/>
        </authorList>
    </citation>
    <scope>NUCLEOTIDE SEQUENCE [LARGE SCALE GENOMIC DNA]</scope>
    <source>
        <strain evidence="2 3">IFR 18/054</strain>
    </source>
</reference>
<feature type="transmembrane region" description="Helical" evidence="1">
    <location>
        <begin position="271"/>
        <end position="291"/>
    </location>
</feature>
<keyword evidence="1" id="KW-0472">Membrane</keyword>
<dbReference type="PIRSF" id="PIRSF018968">
    <property type="entry name" value="ABC_permease_BceB"/>
    <property type="match status" value="1"/>
</dbReference>
<dbReference type="GO" id="GO:0055085">
    <property type="term" value="P:transmembrane transport"/>
    <property type="evidence" value="ECO:0007669"/>
    <property type="project" value="UniProtKB-UniRule"/>
</dbReference>
<dbReference type="Proteomes" id="UP000472521">
    <property type="component" value="Unassembled WGS sequence"/>
</dbReference>
<feature type="transmembrane region" description="Helical" evidence="1">
    <location>
        <begin position="185"/>
        <end position="204"/>
    </location>
</feature>
<dbReference type="GO" id="GO:0005886">
    <property type="term" value="C:plasma membrane"/>
    <property type="evidence" value="ECO:0007669"/>
    <property type="project" value="UniProtKB-SubCell"/>
</dbReference>
<evidence type="ECO:0000256" key="1">
    <source>
        <dbReference type="PIRNR" id="PIRNR018968"/>
    </source>
</evidence>
<accession>A0A6B4H410</accession>
<keyword evidence="1" id="KW-1003">Cell membrane</keyword>
<proteinExistence type="inferred from homology"/>
<name>A0A6B4H410_CLOBO</name>
<feature type="transmembrane region" description="Helical" evidence="1">
    <location>
        <begin position="575"/>
        <end position="592"/>
    </location>
</feature>
<comment type="similarity">
    <text evidence="1">Belongs to the ABC-4 integral membrane protein family.</text>
</comment>